<comment type="caution">
    <text evidence="3">The sequence shown here is derived from an EMBL/GenBank/DDBJ whole genome shotgun (WGS) entry which is preliminary data.</text>
</comment>
<evidence type="ECO:0000313" key="4">
    <source>
        <dbReference type="Proteomes" id="UP001151760"/>
    </source>
</evidence>
<keyword evidence="4" id="KW-1185">Reference proteome</keyword>
<organism evidence="3 4">
    <name type="scientific">Tanacetum coccineum</name>
    <dbReference type="NCBI Taxonomy" id="301880"/>
    <lineage>
        <taxon>Eukaryota</taxon>
        <taxon>Viridiplantae</taxon>
        <taxon>Streptophyta</taxon>
        <taxon>Embryophyta</taxon>
        <taxon>Tracheophyta</taxon>
        <taxon>Spermatophyta</taxon>
        <taxon>Magnoliopsida</taxon>
        <taxon>eudicotyledons</taxon>
        <taxon>Gunneridae</taxon>
        <taxon>Pentapetalae</taxon>
        <taxon>asterids</taxon>
        <taxon>campanulids</taxon>
        <taxon>Asterales</taxon>
        <taxon>Asteraceae</taxon>
        <taxon>Asteroideae</taxon>
        <taxon>Anthemideae</taxon>
        <taxon>Anthemidinae</taxon>
        <taxon>Tanacetum</taxon>
    </lineage>
</organism>
<accession>A0ABQ5BPA1</accession>
<dbReference type="InterPro" id="IPR025724">
    <property type="entry name" value="GAG-pre-integrase_dom"/>
</dbReference>
<dbReference type="Pfam" id="PF13976">
    <property type="entry name" value="gag_pre-integrs"/>
    <property type="match status" value="1"/>
</dbReference>
<dbReference type="EMBL" id="BQNB010013377">
    <property type="protein sequence ID" value="GJT15194.1"/>
    <property type="molecule type" value="Genomic_DNA"/>
</dbReference>
<sequence length="265" mass="29094">MLLTIPPKTGNPQYTLQDQGIFDSGCSRHMTGNKSFLTDYQEIDGGFVAFRGSPKGGKNTGKGGLTCLFAKAKIDESNLWHRRLGHINFKTMNKLVRGNLARGLPPKLFENDHTCVACQKGKQHKASWSGPDWFFDIDLLTKSMNYEPVTARNQTNGNAGIKDNVDVVPTQQYILLPLLYDSPQSLEDAVSEDAGKKTIEKLANEDERNGYANRTNRVSTVSLSVSAAGQSFDNADDLPTDPLMPDLEDTADLLNTGIFSGAYDD</sequence>
<feature type="domain" description="GAG-pre-integrase" evidence="1">
    <location>
        <begin position="67"/>
        <end position="123"/>
    </location>
</feature>
<feature type="domain" description="Retrovirus-related Pol polyprotein from transposon TNT 1-94-like beta-barrel" evidence="2">
    <location>
        <begin position="21"/>
        <end position="52"/>
    </location>
</feature>
<protein>
    <submittedName>
        <fullName evidence="3">Ribonuclease H-like domain-containing protein</fullName>
    </submittedName>
</protein>
<name>A0ABQ5BPA1_9ASTR</name>
<evidence type="ECO:0000313" key="3">
    <source>
        <dbReference type="EMBL" id="GJT15194.1"/>
    </source>
</evidence>
<dbReference type="Pfam" id="PF22936">
    <property type="entry name" value="Pol_BBD"/>
    <property type="match status" value="1"/>
</dbReference>
<reference evidence="3" key="1">
    <citation type="journal article" date="2022" name="Int. J. Mol. Sci.">
        <title>Draft Genome of Tanacetum Coccineum: Genomic Comparison of Closely Related Tanacetum-Family Plants.</title>
        <authorList>
            <person name="Yamashiro T."/>
            <person name="Shiraishi A."/>
            <person name="Nakayama K."/>
            <person name="Satake H."/>
        </authorList>
    </citation>
    <scope>NUCLEOTIDE SEQUENCE</scope>
</reference>
<evidence type="ECO:0000259" key="1">
    <source>
        <dbReference type="Pfam" id="PF13976"/>
    </source>
</evidence>
<dbReference type="InterPro" id="IPR054722">
    <property type="entry name" value="PolX-like_BBD"/>
</dbReference>
<reference evidence="3" key="2">
    <citation type="submission" date="2022-01" db="EMBL/GenBank/DDBJ databases">
        <authorList>
            <person name="Yamashiro T."/>
            <person name="Shiraishi A."/>
            <person name="Satake H."/>
            <person name="Nakayama K."/>
        </authorList>
    </citation>
    <scope>NUCLEOTIDE SEQUENCE</scope>
</reference>
<proteinExistence type="predicted"/>
<gene>
    <name evidence="3" type="ORF">Tco_0873900</name>
</gene>
<evidence type="ECO:0000259" key="2">
    <source>
        <dbReference type="Pfam" id="PF22936"/>
    </source>
</evidence>
<dbReference type="Proteomes" id="UP001151760">
    <property type="component" value="Unassembled WGS sequence"/>
</dbReference>